<accession>A0A9Q1E843</accession>
<sequence length="220" mass="25562">MASIIWKEIGTVGKTRPEPPYIQRESFRSPHNLAVTAFIQVKQSLDVYETVLKSSCLTYYEMLRRDYKSKLPENLGERVLQSRKKKDRQRRQRLLETRATVLREEEKELWEGVTQELMSDEEDEPDGGERKTWLVKRPTFRSAELSTLCHQLQLCLESDSMYISTHTARVLNEELSERSPPLKMRNQRHYASLVNASPSSHPTSSSASQSMGSWLEMINQ</sequence>
<dbReference type="Pfam" id="PF15394">
    <property type="entry name" value="DUF4616"/>
    <property type="match status" value="1"/>
</dbReference>
<dbReference type="EMBL" id="JAINUF010000022">
    <property type="protein sequence ID" value="KAJ8333921.1"/>
    <property type="molecule type" value="Genomic_DNA"/>
</dbReference>
<evidence type="ECO:0000256" key="1">
    <source>
        <dbReference type="SAM" id="MobiDB-lite"/>
    </source>
</evidence>
<keyword evidence="3" id="KW-1185">Reference proteome</keyword>
<evidence type="ECO:0000313" key="3">
    <source>
        <dbReference type="Proteomes" id="UP001152622"/>
    </source>
</evidence>
<feature type="region of interest" description="Disordered" evidence="1">
    <location>
        <begin position="195"/>
        <end position="220"/>
    </location>
</feature>
<protein>
    <submittedName>
        <fullName evidence="2">Uncharacterized protein</fullName>
    </submittedName>
</protein>
<proteinExistence type="predicted"/>
<dbReference type="Proteomes" id="UP001152622">
    <property type="component" value="Chromosome 22"/>
</dbReference>
<dbReference type="PANTHER" id="PTHR14375">
    <property type="entry name" value="SIMILAR TO RIKEN CDNA 4931414P19"/>
    <property type="match status" value="1"/>
</dbReference>
<feature type="compositionally biased region" description="Low complexity" evidence="1">
    <location>
        <begin position="196"/>
        <end position="210"/>
    </location>
</feature>
<evidence type="ECO:0000313" key="2">
    <source>
        <dbReference type="EMBL" id="KAJ8333921.1"/>
    </source>
</evidence>
<comment type="caution">
    <text evidence="2">The sequence shown here is derived from an EMBL/GenBank/DDBJ whole genome shotgun (WGS) entry which is preliminary data.</text>
</comment>
<dbReference type="AlphaFoldDB" id="A0A9Q1E843"/>
<dbReference type="OrthoDB" id="8447514at2759"/>
<reference evidence="2" key="1">
    <citation type="journal article" date="2023" name="Science">
        <title>Genome structures resolve the early diversification of teleost fishes.</title>
        <authorList>
            <person name="Parey E."/>
            <person name="Louis A."/>
            <person name="Montfort J."/>
            <person name="Bouchez O."/>
            <person name="Roques C."/>
            <person name="Iampietro C."/>
            <person name="Lluch J."/>
            <person name="Castinel A."/>
            <person name="Donnadieu C."/>
            <person name="Desvignes T."/>
            <person name="Floi Bucao C."/>
            <person name="Jouanno E."/>
            <person name="Wen M."/>
            <person name="Mejri S."/>
            <person name="Dirks R."/>
            <person name="Jansen H."/>
            <person name="Henkel C."/>
            <person name="Chen W.J."/>
            <person name="Zahm M."/>
            <person name="Cabau C."/>
            <person name="Klopp C."/>
            <person name="Thompson A.W."/>
            <person name="Robinson-Rechavi M."/>
            <person name="Braasch I."/>
            <person name="Lecointre G."/>
            <person name="Bobe J."/>
            <person name="Postlethwait J.H."/>
            <person name="Berthelot C."/>
            <person name="Roest Crollius H."/>
            <person name="Guiguen Y."/>
        </authorList>
    </citation>
    <scope>NUCLEOTIDE SEQUENCE</scope>
    <source>
        <strain evidence="2">WJC10195</strain>
    </source>
</reference>
<gene>
    <name evidence="2" type="ORF">SKAU_G00412400</name>
</gene>
<organism evidence="2 3">
    <name type="scientific">Synaphobranchus kaupii</name>
    <name type="common">Kaup's arrowtooth eel</name>
    <dbReference type="NCBI Taxonomy" id="118154"/>
    <lineage>
        <taxon>Eukaryota</taxon>
        <taxon>Metazoa</taxon>
        <taxon>Chordata</taxon>
        <taxon>Craniata</taxon>
        <taxon>Vertebrata</taxon>
        <taxon>Euteleostomi</taxon>
        <taxon>Actinopterygii</taxon>
        <taxon>Neopterygii</taxon>
        <taxon>Teleostei</taxon>
        <taxon>Anguilliformes</taxon>
        <taxon>Synaphobranchidae</taxon>
        <taxon>Synaphobranchus</taxon>
    </lineage>
</organism>
<dbReference type="InterPro" id="IPR028101">
    <property type="entry name" value="DUF4616"/>
</dbReference>
<dbReference type="PANTHER" id="PTHR14375:SF2">
    <property type="entry name" value="SIMILAR TO RIKEN CDNA 4931414P19"/>
    <property type="match status" value="1"/>
</dbReference>
<name>A0A9Q1E843_SYNKA</name>